<gene>
    <name evidence="3" type="ORF">Acr_18g0009700</name>
</gene>
<keyword evidence="4" id="KW-1185">Reference proteome</keyword>
<organism evidence="3 4">
    <name type="scientific">Actinidia rufa</name>
    <dbReference type="NCBI Taxonomy" id="165716"/>
    <lineage>
        <taxon>Eukaryota</taxon>
        <taxon>Viridiplantae</taxon>
        <taxon>Streptophyta</taxon>
        <taxon>Embryophyta</taxon>
        <taxon>Tracheophyta</taxon>
        <taxon>Spermatophyta</taxon>
        <taxon>Magnoliopsida</taxon>
        <taxon>eudicotyledons</taxon>
        <taxon>Gunneridae</taxon>
        <taxon>Pentapetalae</taxon>
        <taxon>asterids</taxon>
        <taxon>Ericales</taxon>
        <taxon>Actinidiaceae</taxon>
        <taxon>Actinidia</taxon>
    </lineage>
</organism>
<feature type="region of interest" description="Disordered" evidence="2">
    <location>
        <begin position="28"/>
        <end position="103"/>
    </location>
</feature>
<sequence>MATQKDRIEKLEVDMGKLKDLVKALATESQRLATDAQEKGTSIKGIERSLNDLLGRSSRTGGDGDRGSSNRNTPPVRQKEDQTNFPRPVKMKFPQGGENTSNEVVNQREEDTLFVEEEPQISLHALAGYTRPHTMRVTGRIGYRKVLILVDSGSTHNFVDQRVAQLLGLAVKPIVQFWVTVANGERLLCTEKYEGVSILIQGLEITVTLYSLQLTGLDVVLGIQWLEKLGPVVCDWGKLSMIITKGNRIHELVAQCTAQG</sequence>
<dbReference type="Pfam" id="PF08284">
    <property type="entry name" value="RVP_2"/>
    <property type="match status" value="1"/>
</dbReference>
<proteinExistence type="predicted"/>
<protein>
    <submittedName>
        <fullName evidence="3">Uncharacterized protein</fullName>
    </submittedName>
</protein>
<evidence type="ECO:0000256" key="2">
    <source>
        <dbReference type="SAM" id="MobiDB-lite"/>
    </source>
</evidence>
<keyword evidence="1" id="KW-0175">Coiled coil</keyword>
<evidence type="ECO:0000313" key="3">
    <source>
        <dbReference type="EMBL" id="GFZ06800.1"/>
    </source>
</evidence>
<evidence type="ECO:0000256" key="1">
    <source>
        <dbReference type="SAM" id="Coils"/>
    </source>
</evidence>
<dbReference type="SUPFAM" id="SSF50630">
    <property type="entry name" value="Acid proteases"/>
    <property type="match status" value="1"/>
</dbReference>
<dbReference type="OrthoDB" id="1934862at2759"/>
<accession>A0A7J0G7M9</accession>
<dbReference type="AlphaFoldDB" id="A0A7J0G7M9"/>
<comment type="caution">
    <text evidence="3">The sequence shown here is derived from an EMBL/GenBank/DDBJ whole genome shotgun (WGS) entry which is preliminary data.</text>
</comment>
<reference evidence="3 4" key="1">
    <citation type="submission" date="2019-07" db="EMBL/GenBank/DDBJ databases">
        <title>De Novo Assembly of kiwifruit Actinidia rufa.</title>
        <authorList>
            <person name="Sugita-Konishi S."/>
            <person name="Sato K."/>
            <person name="Mori E."/>
            <person name="Abe Y."/>
            <person name="Kisaki G."/>
            <person name="Hamano K."/>
            <person name="Suezawa K."/>
            <person name="Otani M."/>
            <person name="Fukuda T."/>
            <person name="Manabe T."/>
            <person name="Gomi K."/>
            <person name="Tabuchi M."/>
            <person name="Akimitsu K."/>
            <person name="Kataoka I."/>
        </authorList>
    </citation>
    <scope>NUCLEOTIDE SEQUENCE [LARGE SCALE GENOMIC DNA]</scope>
    <source>
        <strain evidence="4">cv. Fuchu</strain>
    </source>
</reference>
<feature type="coiled-coil region" evidence="1">
    <location>
        <begin position="1"/>
        <end position="28"/>
    </location>
</feature>
<dbReference type="EMBL" id="BJWL01000018">
    <property type="protein sequence ID" value="GFZ06800.1"/>
    <property type="molecule type" value="Genomic_DNA"/>
</dbReference>
<dbReference type="CDD" id="cd00303">
    <property type="entry name" value="retropepsin_like"/>
    <property type="match status" value="1"/>
</dbReference>
<dbReference type="Proteomes" id="UP000585474">
    <property type="component" value="Unassembled WGS sequence"/>
</dbReference>
<name>A0A7J0G7M9_9ERIC</name>
<evidence type="ECO:0000313" key="4">
    <source>
        <dbReference type="Proteomes" id="UP000585474"/>
    </source>
</evidence>
<dbReference type="InterPro" id="IPR021109">
    <property type="entry name" value="Peptidase_aspartic_dom_sf"/>
</dbReference>
<dbReference type="Gene3D" id="2.40.70.10">
    <property type="entry name" value="Acid Proteases"/>
    <property type="match status" value="1"/>
</dbReference>